<dbReference type="EMBL" id="JAHJDP010000042">
    <property type="protein sequence ID" value="MBU2690942.1"/>
    <property type="molecule type" value="Genomic_DNA"/>
</dbReference>
<comment type="caution">
    <text evidence="1">The sequence shown here is derived from an EMBL/GenBank/DDBJ whole genome shotgun (WGS) entry which is preliminary data.</text>
</comment>
<dbReference type="PROSITE" id="PS51257">
    <property type="entry name" value="PROKAR_LIPOPROTEIN"/>
    <property type="match status" value="1"/>
</dbReference>
<dbReference type="AlphaFoldDB" id="A0A948RXM0"/>
<reference evidence="1" key="1">
    <citation type="submission" date="2021-05" db="EMBL/GenBank/DDBJ databases">
        <title>Energy efficiency and biological interactions define the core microbiome of deep oligotrophic groundwater.</title>
        <authorList>
            <person name="Mehrshad M."/>
            <person name="Lopez-Fernandez M."/>
            <person name="Bell E."/>
            <person name="Bernier-Latmani R."/>
            <person name="Bertilsson S."/>
            <person name="Dopson M."/>
        </authorList>
    </citation>
    <scope>NUCLEOTIDE SEQUENCE</scope>
    <source>
        <strain evidence="1">Modern_marine.mb.64</strain>
    </source>
</reference>
<organism evidence="1 2">
    <name type="scientific">Eiseniibacteriota bacterium</name>
    <dbReference type="NCBI Taxonomy" id="2212470"/>
    <lineage>
        <taxon>Bacteria</taxon>
        <taxon>Candidatus Eiseniibacteriota</taxon>
    </lineage>
</organism>
<proteinExistence type="predicted"/>
<protein>
    <submittedName>
        <fullName evidence="1">Uncharacterized protein</fullName>
    </submittedName>
</protein>
<evidence type="ECO:0000313" key="2">
    <source>
        <dbReference type="Proteomes" id="UP000777784"/>
    </source>
</evidence>
<evidence type="ECO:0000313" key="1">
    <source>
        <dbReference type="EMBL" id="MBU2690942.1"/>
    </source>
</evidence>
<accession>A0A948RXM0</accession>
<name>A0A948RXM0_UNCEI</name>
<gene>
    <name evidence="1" type="ORF">KJ970_08435</name>
</gene>
<dbReference type="Proteomes" id="UP000777784">
    <property type="component" value="Unassembled WGS sequence"/>
</dbReference>
<sequence length="683" mass="73201">MNRILKISCALLPGLLAAGCSFEEPQAPSFETNIYIPLGTERATGLDLLEEENISGDSTGVEPLQFSMKGGLDRFEAAALLDLTLSPAHFSSTISDIGIEPPEEIRIDYTLGDLSGLSLPPGGTHLIVEPFTFSPVRTELSDQETFEWIRLAQGRIDIQITNDLAVPVGGGSGDPVSLSLSLWNRDVEEKAFEVSLVGGLAPAQTATWSVDLSGIDLRDRLDIEFGGGSSGSGGDPVWVEAAQSLGISLLFHDLEPDSVIAAVGPQYAAVTGGVALPGDIRIDEGEIQEGLIHLQVQNELPLQAYADLTFPELWNERGDNITQRIALPSSQSGPDGPAEVTIDLAGAIWGSASGAVGDTLHYQLDIETMGSYGVSASLGRRQAVVAEIDQTTVSFRWIRGSADNREIEIESSETEIDPPEGIAELDFLKADLMIDILSSVGLTAATHLVLEALDLSGATLAILPLEMTVLPGNLSNPGRSTLVLNETNSDVLEIIRSRPDRLRVGGSLLVGQPGESATISREDWVEGSYTLVAPLRVIVGQVRHTADPYSITLSDEEQDRILQDLPAAVIEGTVENHLPVGITARFIFADQEEALEIQPGLELESIEVDSGQFDSSTGRVIEAVISSFRIELDQNDIAFFAKDEVWGLIEVVLKGDGLTPVEFTATDYVEVKGILSMRMRVES</sequence>